<comment type="subunit">
    <text evidence="4">Component of the lipopolysaccharide transport and assembly complex.</text>
</comment>
<dbReference type="GO" id="GO:0015920">
    <property type="term" value="P:lipopolysaccharide transport"/>
    <property type="evidence" value="ECO:0007669"/>
    <property type="project" value="UniProtKB-UniRule"/>
</dbReference>
<name>A0A1M5Y1N4_9GAMM</name>
<dbReference type="InterPro" id="IPR052037">
    <property type="entry name" value="LPS_export_LptA"/>
</dbReference>
<dbReference type="RefSeq" id="WP_067662795.1">
    <property type="nucleotide sequence ID" value="NZ_FQXG01000006.1"/>
</dbReference>
<evidence type="ECO:0000256" key="4">
    <source>
        <dbReference type="HAMAP-Rule" id="MF_01914"/>
    </source>
</evidence>
<feature type="signal peptide" evidence="4">
    <location>
        <begin position="1"/>
        <end position="20"/>
    </location>
</feature>
<feature type="compositionally biased region" description="Acidic residues" evidence="5">
    <location>
        <begin position="171"/>
        <end position="185"/>
    </location>
</feature>
<comment type="subcellular location">
    <subcellularLocation>
        <location evidence="4">Periplasm</location>
    </subcellularLocation>
</comment>
<evidence type="ECO:0000256" key="2">
    <source>
        <dbReference type="ARBA" id="ARBA00022729"/>
    </source>
</evidence>
<dbReference type="STRING" id="299255.SAMN02745129_3906"/>
<dbReference type="PANTHER" id="PTHR36504:SF1">
    <property type="entry name" value="LIPOPOLYSACCHARIDE EXPORT SYSTEM PROTEIN LPTA"/>
    <property type="match status" value="1"/>
</dbReference>
<proteinExistence type="inferred from homology"/>
<dbReference type="GO" id="GO:0009279">
    <property type="term" value="C:cell outer membrane"/>
    <property type="evidence" value="ECO:0007669"/>
    <property type="project" value="TreeGrafter"/>
</dbReference>
<dbReference type="Proteomes" id="UP000184268">
    <property type="component" value="Unassembled WGS sequence"/>
</dbReference>
<dbReference type="GO" id="GO:0030288">
    <property type="term" value="C:outer membrane-bounded periplasmic space"/>
    <property type="evidence" value="ECO:0007669"/>
    <property type="project" value="TreeGrafter"/>
</dbReference>
<comment type="function">
    <text evidence="4">Involved in the assembly of lipopolysaccharide (LPS). Required for the translocation of LPS from the inner membrane to the outer membrane. May form a bridge between the inner membrane and the outer membrane, via interactions with LptC and LptD, thereby facilitating LPS transfer across the periplasm.</text>
</comment>
<keyword evidence="1 4" id="KW-0813">Transport</keyword>
<sequence precursor="true">MKCNKLLIAASLLLMPLAQATEADFLQPVKVTADHTQGDYNSRTLEYIDNVLIVQGSLRIEADKLVLVSTEDKRQQVMVATGSPATYQQMMENGLMAKAQANEIRYDINTQELVMTGDAELSQEDSVVRAERIVYNAALQRLSAEGSEQQQITTIFMPADLPDNAGKEGDEQPESGSEQEEQPQP</sequence>
<feature type="region of interest" description="Disordered" evidence="5">
    <location>
        <begin position="156"/>
        <end position="185"/>
    </location>
</feature>
<evidence type="ECO:0000259" key="6">
    <source>
        <dbReference type="Pfam" id="PF03968"/>
    </source>
</evidence>
<gene>
    <name evidence="4" type="primary">lptA</name>
    <name evidence="7" type="ORF">SAMN02745129_3906</name>
</gene>
<feature type="domain" description="Organic solvent tolerance-like N-terminal" evidence="6">
    <location>
        <begin position="30"/>
        <end position="138"/>
    </location>
</feature>
<dbReference type="Pfam" id="PF03968">
    <property type="entry name" value="LptD_N"/>
    <property type="match status" value="1"/>
</dbReference>
<comment type="similarity">
    <text evidence="4">Belongs to the LptA family.</text>
</comment>
<evidence type="ECO:0000313" key="8">
    <source>
        <dbReference type="Proteomes" id="UP000184268"/>
    </source>
</evidence>
<dbReference type="AlphaFoldDB" id="A0A1M5Y1N4"/>
<organism evidence="7 8">
    <name type="scientific">Ferrimonas marina</name>
    <dbReference type="NCBI Taxonomy" id="299255"/>
    <lineage>
        <taxon>Bacteria</taxon>
        <taxon>Pseudomonadati</taxon>
        <taxon>Pseudomonadota</taxon>
        <taxon>Gammaproteobacteria</taxon>
        <taxon>Alteromonadales</taxon>
        <taxon>Ferrimonadaceae</taxon>
        <taxon>Ferrimonas</taxon>
    </lineage>
</organism>
<dbReference type="InterPro" id="IPR014340">
    <property type="entry name" value="LptA"/>
</dbReference>
<dbReference type="Gene3D" id="2.60.450.10">
    <property type="entry name" value="Lipopolysaccharide (LPS) transport protein A like domain"/>
    <property type="match status" value="1"/>
</dbReference>
<dbReference type="GO" id="GO:0017089">
    <property type="term" value="F:glycolipid transfer activity"/>
    <property type="evidence" value="ECO:0007669"/>
    <property type="project" value="TreeGrafter"/>
</dbReference>
<keyword evidence="2 4" id="KW-0732">Signal</keyword>
<dbReference type="PANTHER" id="PTHR36504">
    <property type="entry name" value="LIPOPOLYSACCHARIDE EXPORT SYSTEM PROTEIN LPTA"/>
    <property type="match status" value="1"/>
</dbReference>
<dbReference type="NCBIfam" id="TIGR03002">
    <property type="entry name" value="outer_YhbN_LptA"/>
    <property type="match status" value="1"/>
</dbReference>
<keyword evidence="3 4" id="KW-0574">Periplasm</keyword>
<evidence type="ECO:0000256" key="1">
    <source>
        <dbReference type="ARBA" id="ARBA00022448"/>
    </source>
</evidence>
<reference evidence="7 8" key="1">
    <citation type="submission" date="2016-11" db="EMBL/GenBank/DDBJ databases">
        <authorList>
            <person name="Jaros S."/>
            <person name="Januszkiewicz K."/>
            <person name="Wedrychowicz H."/>
        </authorList>
    </citation>
    <scope>NUCLEOTIDE SEQUENCE [LARGE SCALE GENOMIC DNA]</scope>
    <source>
        <strain evidence="7 8">DSM 16917</strain>
    </source>
</reference>
<keyword evidence="8" id="KW-1185">Reference proteome</keyword>
<protein>
    <recommendedName>
        <fullName evidence="4">Lipopolysaccharide export system protein LptA</fullName>
    </recommendedName>
</protein>
<dbReference type="InterPro" id="IPR005653">
    <property type="entry name" value="OstA-like_N"/>
</dbReference>
<dbReference type="HAMAP" id="MF_01914">
    <property type="entry name" value="LPS_assembly_LptA"/>
    <property type="match status" value="1"/>
</dbReference>
<evidence type="ECO:0000256" key="3">
    <source>
        <dbReference type="ARBA" id="ARBA00022764"/>
    </source>
</evidence>
<dbReference type="EMBL" id="FQXG01000006">
    <property type="protein sequence ID" value="SHI05957.1"/>
    <property type="molecule type" value="Genomic_DNA"/>
</dbReference>
<feature type="chain" id="PRO_5009990162" description="Lipopolysaccharide export system protein LptA" evidence="4">
    <location>
        <begin position="21"/>
        <end position="185"/>
    </location>
</feature>
<evidence type="ECO:0000256" key="5">
    <source>
        <dbReference type="SAM" id="MobiDB-lite"/>
    </source>
</evidence>
<dbReference type="OrthoDB" id="5599500at2"/>
<accession>A0A1M5Y1N4</accession>
<evidence type="ECO:0000313" key="7">
    <source>
        <dbReference type="EMBL" id="SHI05957.1"/>
    </source>
</evidence>
<dbReference type="GO" id="GO:0043165">
    <property type="term" value="P:Gram-negative-bacterium-type cell outer membrane assembly"/>
    <property type="evidence" value="ECO:0007669"/>
    <property type="project" value="UniProtKB-UniRule"/>
</dbReference>
<dbReference type="GO" id="GO:0001530">
    <property type="term" value="F:lipopolysaccharide binding"/>
    <property type="evidence" value="ECO:0007669"/>
    <property type="project" value="InterPro"/>
</dbReference>